<reference evidence="2" key="1">
    <citation type="submission" date="2016-09" db="EMBL/GenBank/DDBJ databases">
        <authorList>
            <person name="Koehorst J."/>
        </authorList>
    </citation>
    <scope>NUCLEOTIDE SEQUENCE [LARGE SCALE GENOMIC DNA]</scope>
</reference>
<dbReference type="EMBL" id="LT629973">
    <property type="protein sequence ID" value="SEH84806.1"/>
    <property type="molecule type" value="Genomic_DNA"/>
</dbReference>
<organism evidence="1 2">
    <name type="scientific">Akkermansia glycaniphila</name>
    <dbReference type="NCBI Taxonomy" id="1679444"/>
    <lineage>
        <taxon>Bacteria</taxon>
        <taxon>Pseudomonadati</taxon>
        <taxon>Verrucomicrobiota</taxon>
        <taxon>Verrucomicrobiia</taxon>
        <taxon>Verrucomicrobiales</taxon>
        <taxon>Akkermansiaceae</taxon>
        <taxon>Akkermansia</taxon>
    </lineage>
</organism>
<proteinExistence type="predicted"/>
<dbReference type="RefSeq" id="WP_067776101.1">
    <property type="nucleotide sequence ID" value="NZ_LIGX01000026.1"/>
</dbReference>
<dbReference type="AlphaFoldDB" id="A0A1C7PBG2"/>
<keyword evidence="2" id="KW-1185">Reference proteome</keyword>
<dbReference type="OrthoDB" id="198327at2"/>
<dbReference type="STRING" id="1679444.PYTT_1187"/>
<gene>
    <name evidence="1" type="ORF">PYTT_1187</name>
</gene>
<evidence type="ECO:0000313" key="1">
    <source>
        <dbReference type="EMBL" id="SEH84806.1"/>
    </source>
</evidence>
<dbReference type="KEGG" id="agl:PYTT_1187"/>
<name>A0A1C7PBG2_9BACT</name>
<evidence type="ECO:0000313" key="2">
    <source>
        <dbReference type="Proteomes" id="UP000176204"/>
    </source>
</evidence>
<sequence length="170" mass="19473">MNTTAKRTIAAVLLTLTLSQCDTTKSDLEAIAKQNAVIMKEQPGNYFVARRYHVPGTRFWGYVRTPRTPWAKADLVLMDEELCPTPDRGPEDGPNKTYGRDQNYEYILYGNYTGRYAYDPNSNQKLKVFRAKKYQLRNADPGWLFKPSERYSTKEVSIRPAIIPATAKVQ</sequence>
<dbReference type="Proteomes" id="UP000176204">
    <property type="component" value="Chromosome I"/>
</dbReference>
<accession>A0A1C7PBG2</accession>
<protein>
    <submittedName>
        <fullName evidence="1">Uncharacterized protein</fullName>
    </submittedName>
</protein>